<feature type="signal peptide" evidence="1">
    <location>
        <begin position="1"/>
        <end position="29"/>
    </location>
</feature>
<evidence type="ECO:0000313" key="3">
    <source>
        <dbReference type="Proteomes" id="UP001218218"/>
    </source>
</evidence>
<dbReference type="Proteomes" id="UP001218218">
    <property type="component" value="Unassembled WGS sequence"/>
</dbReference>
<proteinExistence type="predicted"/>
<dbReference type="EMBL" id="JARIHO010000035">
    <property type="protein sequence ID" value="KAJ7331340.1"/>
    <property type="molecule type" value="Genomic_DNA"/>
</dbReference>
<reference evidence="2" key="1">
    <citation type="submission" date="2023-03" db="EMBL/GenBank/DDBJ databases">
        <title>Massive genome expansion in bonnet fungi (Mycena s.s.) driven by repeated elements and novel gene families across ecological guilds.</title>
        <authorList>
            <consortium name="Lawrence Berkeley National Laboratory"/>
            <person name="Harder C.B."/>
            <person name="Miyauchi S."/>
            <person name="Viragh M."/>
            <person name="Kuo A."/>
            <person name="Thoen E."/>
            <person name="Andreopoulos B."/>
            <person name="Lu D."/>
            <person name="Skrede I."/>
            <person name="Drula E."/>
            <person name="Henrissat B."/>
            <person name="Morin E."/>
            <person name="Kohler A."/>
            <person name="Barry K."/>
            <person name="LaButti K."/>
            <person name="Morin E."/>
            <person name="Salamov A."/>
            <person name="Lipzen A."/>
            <person name="Mereny Z."/>
            <person name="Hegedus B."/>
            <person name="Baldrian P."/>
            <person name="Stursova M."/>
            <person name="Weitz H."/>
            <person name="Taylor A."/>
            <person name="Grigoriev I.V."/>
            <person name="Nagy L.G."/>
            <person name="Martin F."/>
            <person name="Kauserud H."/>
        </authorList>
    </citation>
    <scope>NUCLEOTIDE SEQUENCE</scope>
    <source>
        <strain evidence="2">CBHHK002</strain>
    </source>
</reference>
<name>A0AAD6ZPF8_9AGAR</name>
<dbReference type="AlphaFoldDB" id="A0AAD6ZPF8"/>
<gene>
    <name evidence="2" type="ORF">DFH08DRAFT_307627</name>
</gene>
<keyword evidence="3" id="KW-1185">Reference proteome</keyword>
<evidence type="ECO:0000313" key="2">
    <source>
        <dbReference type="EMBL" id="KAJ7331340.1"/>
    </source>
</evidence>
<sequence length="165" mass="17793">MRRTSTWTTHPRLAAAAAFLLCTARAAVAADNLACSGTGMDWYINMVGETPCQTYQKLRQICNAQYAVGVQNINTPPDSCSDQVSTCCCNTVAFSLSMLCLNCQQPIGNGTGYDAGVGAYQDYLGSCSNPQSFKLPTDIQTAVCNEKIKIANDIYSNGWGDGEWF</sequence>
<comment type="caution">
    <text evidence="2">The sequence shown here is derived from an EMBL/GenBank/DDBJ whole genome shotgun (WGS) entry which is preliminary data.</text>
</comment>
<accession>A0AAD6ZPF8</accession>
<keyword evidence="1" id="KW-0732">Signal</keyword>
<organism evidence="2 3">
    <name type="scientific">Mycena albidolilacea</name>
    <dbReference type="NCBI Taxonomy" id="1033008"/>
    <lineage>
        <taxon>Eukaryota</taxon>
        <taxon>Fungi</taxon>
        <taxon>Dikarya</taxon>
        <taxon>Basidiomycota</taxon>
        <taxon>Agaricomycotina</taxon>
        <taxon>Agaricomycetes</taxon>
        <taxon>Agaricomycetidae</taxon>
        <taxon>Agaricales</taxon>
        <taxon>Marasmiineae</taxon>
        <taxon>Mycenaceae</taxon>
        <taxon>Mycena</taxon>
    </lineage>
</organism>
<feature type="chain" id="PRO_5042074684" evidence="1">
    <location>
        <begin position="30"/>
        <end position="165"/>
    </location>
</feature>
<evidence type="ECO:0000256" key="1">
    <source>
        <dbReference type="SAM" id="SignalP"/>
    </source>
</evidence>
<protein>
    <submittedName>
        <fullName evidence="2">Uncharacterized protein</fullName>
    </submittedName>
</protein>